<accession>A0A6J2JWU2</accession>
<gene>
    <name evidence="3" type="primary">LOC114245380</name>
</gene>
<proteinExistence type="predicted"/>
<evidence type="ECO:0000256" key="1">
    <source>
        <dbReference type="SAM" id="MobiDB-lite"/>
    </source>
</evidence>
<reference evidence="3" key="1">
    <citation type="submission" date="2025-08" db="UniProtKB">
        <authorList>
            <consortium name="RefSeq"/>
        </authorList>
    </citation>
    <scope>IDENTIFICATION</scope>
    <source>
        <tissue evidence="3">Silk gland</tissue>
    </source>
</reference>
<dbReference type="GeneID" id="114245380"/>
<feature type="region of interest" description="Disordered" evidence="1">
    <location>
        <begin position="122"/>
        <end position="179"/>
    </location>
</feature>
<feature type="compositionally biased region" description="Low complexity" evidence="1">
    <location>
        <begin position="161"/>
        <end position="179"/>
    </location>
</feature>
<dbReference type="KEGG" id="bman:114245380"/>
<dbReference type="Proteomes" id="UP000504629">
    <property type="component" value="Unplaced"/>
</dbReference>
<evidence type="ECO:0000313" key="2">
    <source>
        <dbReference type="Proteomes" id="UP000504629"/>
    </source>
</evidence>
<protein>
    <submittedName>
        <fullName evidence="3">Uncharacterized protein LOC114245380</fullName>
    </submittedName>
</protein>
<dbReference type="AlphaFoldDB" id="A0A6J2JWU2"/>
<feature type="compositionally biased region" description="Polar residues" evidence="1">
    <location>
        <begin position="137"/>
        <end position="149"/>
    </location>
</feature>
<feature type="compositionally biased region" description="Basic and acidic residues" evidence="1">
    <location>
        <begin position="122"/>
        <end position="133"/>
    </location>
</feature>
<keyword evidence="2" id="KW-1185">Reference proteome</keyword>
<evidence type="ECO:0000313" key="3">
    <source>
        <dbReference type="RefSeq" id="XP_028033327.1"/>
    </source>
</evidence>
<name>A0A6J2JWU2_BOMMA</name>
<organism evidence="2 3">
    <name type="scientific">Bombyx mandarina</name>
    <name type="common">Wild silk moth</name>
    <name type="synonym">Wild silkworm</name>
    <dbReference type="NCBI Taxonomy" id="7092"/>
    <lineage>
        <taxon>Eukaryota</taxon>
        <taxon>Metazoa</taxon>
        <taxon>Ecdysozoa</taxon>
        <taxon>Arthropoda</taxon>
        <taxon>Hexapoda</taxon>
        <taxon>Insecta</taxon>
        <taxon>Pterygota</taxon>
        <taxon>Neoptera</taxon>
        <taxon>Endopterygota</taxon>
        <taxon>Lepidoptera</taxon>
        <taxon>Glossata</taxon>
        <taxon>Ditrysia</taxon>
        <taxon>Bombycoidea</taxon>
        <taxon>Bombycidae</taxon>
        <taxon>Bombycinae</taxon>
        <taxon>Bombyx</taxon>
    </lineage>
</organism>
<dbReference type="OrthoDB" id="8195429at2759"/>
<dbReference type="RefSeq" id="XP_028033327.1">
    <property type="nucleotide sequence ID" value="XM_028177526.1"/>
</dbReference>
<sequence length="304" mass="33188">MDEPNAAKRPSVLTIDRAAFLLLRVKRAFKKKRQQRKDKHAAAAAAAAAEALGGGGGRRIPPPLLRSRTLPAIIAPGFSILHAQIDPQRTTDLSQSQLLCRGVPPHKVTGLRAHAPRISFTSKEENDTQELRRKSASSRLGCSPRTSIASEDRSDGLALRVPTPRGSVSSTSSTSAGSRLARLLTQGVRGTPEEIAIDAPRRLSWERRESGGQLPRSASIDSMVEATINARHSEPSHPTLQLPIRADRAFSLASPAVGRRAKTQRGLAEFVRIKKIIYRPLTEEPLLIWNKICLRVVMGVHKAY</sequence>